<proteinExistence type="predicted"/>
<keyword evidence="3" id="KW-1185">Reference proteome</keyword>
<dbReference type="GeneID" id="9682942"/>
<dbReference type="RefSeq" id="XP_003057025.1">
    <property type="nucleotide sequence ID" value="XM_003056979.1"/>
</dbReference>
<evidence type="ECO:0000256" key="1">
    <source>
        <dbReference type="SAM" id="MobiDB-lite"/>
    </source>
</evidence>
<dbReference type="Proteomes" id="UP000001876">
    <property type="component" value="Unassembled WGS sequence"/>
</dbReference>
<dbReference type="EMBL" id="GG663737">
    <property type="protein sequence ID" value="EEH58670.1"/>
    <property type="molecule type" value="Genomic_DNA"/>
</dbReference>
<feature type="region of interest" description="Disordered" evidence="1">
    <location>
        <begin position="1"/>
        <end position="32"/>
    </location>
</feature>
<evidence type="ECO:0000313" key="2">
    <source>
        <dbReference type="EMBL" id="EEH58670.1"/>
    </source>
</evidence>
<feature type="compositionally biased region" description="Low complexity" evidence="1">
    <location>
        <begin position="12"/>
        <end position="23"/>
    </location>
</feature>
<dbReference type="AlphaFoldDB" id="C1MN17"/>
<accession>C1MN17</accession>
<gene>
    <name evidence="2" type="ORF">MICPUCDRAFT_56744</name>
</gene>
<sequence length="127" mass="13304">MPTTRAPRRSPRLAASARRLAPSGTSAPARDLLSFSRHPFRIVPSTTAAGAGAVPASARRAASARIRANASDADADADDAPLNADALLREMADTSDLGKRGELFFVGQARSIHWSPYDPVAVVNADP</sequence>
<organism evidence="3">
    <name type="scientific">Micromonas pusilla (strain CCMP1545)</name>
    <name type="common">Picoplanktonic green alga</name>
    <dbReference type="NCBI Taxonomy" id="564608"/>
    <lineage>
        <taxon>Eukaryota</taxon>
        <taxon>Viridiplantae</taxon>
        <taxon>Chlorophyta</taxon>
        <taxon>Mamiellophyceae</taxon>
        <taxon>Mamiellales</taxon>
        <taxon>Mamiellaceae</taxon>
        <taxon>Micromonas</taxon>
    </lineage>
</organism>
<name>C1MN17_MICPC</name>
<feature type="compositionally biased region" description="Basic residues" evidence="1">
    <location>
        <begin position="1"/>
        <end position="11"/>
    </location>
</feature>
<reference evidence="2 3" key="1">
    <citation type="journal article" date="2009" name="Science">
        <title>Green evolution and dynamic adaptations revealed by genomes of the marine picoeukaryotes Micromonas.</title>
        <authorList>
            <person name="Worden A.Z."/>
            <person name="Lee J.H."/>
            <person name="Mock T."/>
            <person name="Rouze P."/>
            <person name="Simmons M.P."/>
            <person name="Aerts A.L."/>
            <person name="Allen A.E."/>
            <person name="Cuvelier M.L."/>
            <person name="Derelle E."/>
            <person name="Everett M.V."/>
            <person name="Foulon E."/>
            <person name="Grimwood J."/>
            <person name="Gundlach H."/>
            <person name="Henrissat B."/>
            <person name="Napoli C."/>
            <person name="McDonald S.M."/>
            <person name="Parker M.S."/>
            <person name="Rombauts S."/>
            <person name="Salamov A."/>
            <person name="Von Dassow P."/>
            <person name="Badger J.H."/>
            <person name="Coutinho P.M."/>
            <person name="Demir E."/>
            <person name="Dubchak I."/>
            <person name="Gentemann C."/>
            <person name="Eikrem W."/>
            <person name="Gready J.E."/>
            <person name="John U."/>
            <person name="Lanier W."/>
            <person name="Lindquist E.A."/>
            <person name="Lucas S."/>
            <person name="Mayer K.F."/>
            <person name="Moreau H."/>
            <person name="Not F."/>
            <person name="Otillar R."/>
            <person name="Panaud O."/>
            <person name="Pangilinan J."/>
            <person name="Paulsen I."/>
            <person name="Piegu B."/>
            <person name="Poliakov A."/>
            <person name="Robbens S."/>
            <person name="Schmutz J."/>
            <person name="Toulza E."/>
            <person name="Wyss T."/>
            <person name="Zelensky A."/>
            <person name="Zhou K."/>
            <person name="Armbrust E.V."/>
            <person name="Bhattacharya D."/>
            <person name="Goodenough U.W."/>
            <person name="Van de Peer Y."/>
            <person name="Grigoriev I.V."/>
        </authorList>
    </citation>
    <scope>NUCLEOTIDE SEQUENCE [LARGE SCALE GENOMIC DNA]</scope>
    <source>
        <strain evidence="2 3">CCMP1545</strain>
    </source>
</reference>
<evidence type="ECO:0000313" key="3">
    <source>
        <dbReference type="Proteomes" id="UP000001876"/>
    </source>
</evidence>
<protein>
    <submittedName>
        <fullName evidence="2">Predicted protein</fullName>
    </submittedName>
</protein>
<dbReference type="KEGG" id="mpp:MICPUCDRAFT_56744"/>